<dbReference type="Proteomes" id="UP001439008">
    <property type="component" value="Unassembled WGS sequence"/>
</dbReference>
<keyword evidence="5" id="KW-1185">Reference proteome</keyword>
<dbReference type="SUPFAM" id="SSF47113">
    <property type="entry name" value="Histone-fold"/>
    <property type="match status" value="1"/>
</dbReference>
<feature type="region of interest" description="Disordered" evidence="2">
    <location>
        <begin position="1"/>
        <end position="34"/>
    </location>
</feature>
<comment type="similarity">
    <text evidence="1">Belongs to the histone H2B family.</text>
</comment>
<dbReference type="Pfam" id="PF00125">
    <property type="entry name" value="Histone"/>
    <property type="match status" value="1"/>
</dbReference>
<name>A0ABV2AI34_9EUKA</name>
<evidence type="ECO:0000313" key="5">
    <source>
        <dbReference type="Proteomes" id="UP001439008"/>
    </source>
</evidence>
<feature type="domain" description="Core Histone H2A/H2B/H3" evidence="3">
    <location>
        <begin position="23"/>
        <end position="97"/>
    </location>
</feature>
<evidence type="ECO:0000313" key="4">
    <source>
        <dbReference type="EMBL" id="MES1919336.1"/>
    </source>
</evidence>
<dbReference type="InterPro" id="IPR007125">
    <property type="entry name" value="H2A/H2B/H3"/>
</dbReference>
<proteinExistence type="inferred from homology"/>
<evidence type="ECO:0000256" key="1">
    <source>
        <dbReference type="ARBA" id="ARBA00006846"/>
    </source>
</evidence>
<reference evidence="4 5" key="1">
    <citation type="journal article" date="2024" name="BMC Biol.">
        <title>Comparative genomics of Ascetosporea gives new insight into the evolutionary basis for animal parasitism in Rhizaria.</title>
        <authorList>
            <person name="Hiltunen Thoren M."/>
            <person name="Onut-Brannstrom I."/>
            <person name="Alfjorden A."/>
            <person name="Peckova H."/>
            <person name="Swords F."/>
            <person name="Hooper C."/>
            <person name="Holzer A.S."/>
            <person name="Bass D."/>
            <person name="Burki F."/>
        </authorList>
    </citation>
    <scope>NUCLEOTIDE SEQUENCE [LARGE SCALE GENOMIC DNA]</scope>
    <source>
        <strain evidence="4">20-A016</strain>
    </source>
</reference>
<feature type="compositionally biased region" description="Low complexity" evidence="2">
    <location>
        <begin position="11"/>
        <end position="20"/>
    </location>
</feature>
<dbReference type="InterPro" id="IPR000558">
    <property type="entry name" value="Histone_H2B"/>
</dbReference>
<dbReference type="EMBL" id="JBDODL010000259">
    <property type="protein sequence ID" value="MES1919336.1"/>
    <property type="molecule type" value="Genomic_DNA"/>
</dbReference>
<dbReference type="SMART" id="SM00427">
    <property type="entry name" value="H2B"/>
    <property type="match status" value="1"/>
</dbReference>
<accession>A0ABV2AI34</accession>
<dbReference type="PRINTS" id="PR00621">
    <property type="entry name" value="HISTONEH2B"/>
</dbReference>
<feature type="compositionally biased region" description="Basic residues" evidence="2">
    <location>
        <begin position="1"/>
        <end position="10"/>
    </location>
</feature>
<dbReference type="CDD" id="cd22910">
    <property type="entry name" value="HFD_H2B"/>
    <property type="match status" value="1"/>
</dbReference>
<sequence length="124" mass="13922">MVKKVAKKSIAKATTSSSTKPNPRKKNKHHERNFGNAVYKVLKEIHQDIGISRESMMIMNSLVLHNMDKVLTEASLLLKKENKRLLSFGDIQSAVKLVLPGELAKHAMNEGLKAVNKFKTSRNN</sequence>
<dbReference type="Gene3D" id="1.10.20.10">
    <property type="entry name" value="Histone, subunit A"/>
    <property type="match status" value="1"/>
</dbReference>
<organism evidence="4 5">
    <name type="scientific">Bonamia ostreae</name>
    <dbReference type="NCBI Taxonomy" id="126728"/>
    <lineage>
        <taxon>Eukaryota</taxon>
        <taxon>Sar</taxon>
        <taxon>Rhizaria</taxon>
        <taxon>Endomyxa</taxon>
        <taxon>Ascetosporea</taxon>
        <taxon>Haplosporida</taxon>
        <taxon>Bonamia</taxon>
    </lineage>
</organism>
<dbReference type="InterPro" id="IPR009072">
    <property type="entry name" value="Histone-fold"/>
</dbReference>
<gene>
    <name evidence="4" type="ORF">MHBO_001186</name>
</gene>
<evidence type="ECO:0000259" key="3">
    <source>
        <dbReference type="Pfam" id="PF00125"/>
    </source>
</evidence>
<comment type="caution">
    <text evidence="4">The sequence shown here is derived from an EMBL/GenBank/DDBJ whole genome shotgun (WGS) entry which is preliminary data.</text>
</comment>
<feature type="compositionally biased region" description="Basic residues" evidence="2">
    <location>
        <begin position="22"/>
        <end position="31"/>
    </location>
</feature>
<protein>
    <recommendedName>
        <fullName evidence="3">Core Histone H2A/H2B/H3 domain-containing protein</fullName>
    </recommendedName>
</protein>
<dbReference type="PANTHER" id="PTHR23428">
    <property type="entry name" value="HISTONE H2B"/>
    <property type="match status" value="1"/>
</dbReference>
<evidence type="ECO:0000256" key="2">
    <source>
        <dbReference type="SAM" id="MobiDB-lite"/>
    </source>
</evidence>